<dbReference type="Proteomes" id="UP000015453">
    <property type="component" value="Unassembled WGS sequence"/>
</dbReference>
<feature type="region of interest" description="Disordered" evidence="3">
    <location>
        <begin position="60"/>
        <end position="89"/>
    </location>
</feature>
<evidence type="ECO:0000313" key="5">
    <source>
        <dbReference type="EMBL" id="EPS64065.1"/>
    </source>
</evidence>
<dbReference type="GO" id="GO:0003677">
    <property type="term" value="F:DNA binding"/>
    <property type="evidence" value="ECO:0007669"/>
    <property type="project" value="UniProtKB-KW"/>
</dbReference>
<comment type="subcellular location">
    <subcellularLocation>
        <location evidence="1">Nucleus</location>
    </subcellularLocation>
</comment>
<evidence type="ECO:0000256" key="1">
    <source>
        <dbReference type="ARBA" id="ARBA00004123"/>
    </source>
</evidence>
<feature type="non-terminal residue" evidence="5">
    <location>
        <position position="89"/>
    </location>
</feature>
<organism evidence="5 6">
    <name type="scientific">Genlisea aurea</name>
    <dbReference type="NCBI Taxonomy" id="192259"/>
    <lineage>
        <taxon>Eukaryota</taxon>
        <taxon>Viridiplantae</taxon>
        <taxon>Streptophyta</taxon>
        <taxon>Embryophyta</taxon>
        <taxon>Tracheophyta</taxon>
        <taxon>Spermatophyta</taxon>
        <taxon>Magnoliopsida</taxon>
        <taxon>eudicotyledons</taxon>
        <taxon>Gunneridae</taxon>
        <taxon>Pentapetalae</taxon>
        <taxon>asterids</taxon>
        <taxon>lamiids</taxon>
        <taxon>Lamiales</taxon>
        <taxon>Lentibulariaceae</taxon>
        <taxon>Genlisea</taxon>
    </lineage>
</organism>
<keyword evidence="6" id="KW-1185">Reference proteome</keyword>
<protein>
    <recommendedName>
        <fullName evidence="4">HHO5-like N-terminal domain-containing protein</fullName>
    </recommendedName>
</protein>
<feature type="compositionally biased region" description="Polar residues" evidence="3">
    <location>
        <begin position="76"/>
        <end position="89"/>
    </location>
</feature>
<feature type="non-terminal residue" evidence="5">
    <location>
        <position position="1"/>
    </location>
</feature>
<dbReference type="GO" id="GO:0003700">
    <property type="term" value="F:DNA-binding transcription factor activity"/>
    <property type="evidence" value="ECO:0007669"/>
    <property type="project" value="InterPro"/>
</dbReference>
<evidence type="ECO:0000313" key="6">
    <source>
        <dbReference type="Proteomes" id="UP000015453"/>
    </source>
</evidence>
<dbReference type="PANTHER" id="PTHR31003">
    <property type="entry name" value="MYB FAMILY TRANSCRIPTION FACTOR"/>
    <property type="match status" value="1"/>
</dbReference>
<dbReference type="GO" id="GO:0005634">
    <property type="term" value="C:nucleus"/>
    <property type="evidence" value="ECO:0007669"/>
    <property type="project" value="UniProtKB-SubCell"/>
</dbReference>
<dbReference type="EMBL" id="AUSU01005055">
    <property type="protein sequence ID" value="EPS64065.1"/>
    <property type="molecule type" value="Genomic_DNA"/>
</dbReference>
<accession>S8CB27</accession>
<sequence length="89" mass="10425">DETQKLDELIARLEGERFKIDAFKRELPLCMHLLTNAMEASRQQLRSQRTKPVLEEFIPLTKRTSEPSENDESLSSDRSSWMTSLQLWS</sequence>
<evidence type="ECO:0000259" key="4">
    <source>
        <dbReference type="Pfam" id="PF26575"/>
    </source>
</evidence>
<gene>
    <name evidence="5" type="ORF">M569_10717</name>
</gene>
<dbReference type="OrthoDB" id="1698172at2759"/>
<dbReference type="AlphaFoldDB" id="S8CB27"/>
<dbReference type="Pfam" id="PF26575">
    <property type="entry name" value="HHO5_N"/>
    <property type="match status" value="1"/>
</dbReference>
<comment type="caution">
    <text evidence="5">The sequence shown here is derived from an EMBL/GenBank/DDBJ whole genome shotgun (WGS) entry which is preliminary data.</text>
</comment>
<reference evidence="5 6" key="1">
    <citation type="journal article" date="2013" name="BMC Genomics">
        <title>The miniature genome of a carnivorous plant Genlisea aurea contains a low number of genes and short non-coding sequences.</title>
        <authorList>
            <person name="Leushkin E.V."/>
            <person name="Sutormin R.A."/>
            <person name="Nabieva E.R."/>
            <person name="Penin A.A."/>
            <person name="Kondrashov A.S."/>
            <person name="Logacheva M.D."/>
        </authorList>
    </citation>
    <scope>NUCLEOTIDE SEQUENCE [LARGE SCALE GENOMIC DNA]</scope>
</reference>
<name>S8CB27_9LAMI</name>
<keyword evidence="2" id="KW-0238">DNA-binding</keyword>
<proteinExistence type="predicted"/>
<evidence type="ECO:0000256" key="3">
    <source>
        <dbReference type="SAM" id="MobiDB-lite"/>
    </source>
</evidence>
<dbReference type="PANTHER" id="PTHR31003:SF19">
    <property type="entry name" value="MYB FAMILY TRANSCRIPTION FACTOR EFM"/>
    <property type="match status" value="1"/>
</dbReference>
<dbReference type="InterPro" id="IPR058673">
    <property type="entry name" value="HHO5-like_N"/>
</dbReference>
<dbReference type="InterPro" id="IPR044787">
    <property type="entry name" value="HHO5-like"/>
</dbReference>
<evidence type="ECO:0000256" key="2">
    <source>
        <dbReference type="ARBA" id="ARBA00023125"/>
    </source>
</evidence>
<feature type="domain" description="HHO5-like N-terminal" evidence="4">
    <location>
        <begin position="2"/>
        <end position="45"/>
    </location>
</feature>